<evidence type="ECO:0000313" key="1">
    <source>
        <dbReference type="EMBL" id="KAH7840109.1"/>
    </source>
</evidence>
<sequence length="489" mass="56232">MLCTIESVELHCDCLTELKLGVGWVFDRRSVFVVLGLELGGFCCHCTAVLLSTWVSFESACLLLGLNGEAMVKRKHAATKKTGFSGQPKDGSGPSKGPTENLGKRPVVEPNEEEERKKRKQEEEERVNKEKWVKKIKKGVFNCERQVDLKKMEEHPAVQSIVRQGLRFFFEKRGMYRKKMVKTFYENMVIHKPELEIVSTVGGQRVVVTPDSIAEYLHYRRPDRDSITYPRRTWEKPLNEQVHILTDDPNSYDIEDGKYVVGRLREKYRALNKIMHCNLTPFSNERIPSTQDGEMLVVFGSETDVVDWARRVWNEIRDFRERGGARGKIPFPLMISALCEKAKCKPASGDELVPGSPGPITAGSWNKSKALSKNPRAETVGSSMPTAKKGVERVNQYCEILRCRQQILMDDNREIKASQRRQKRKMGKMMRMLRWLVQCETARSGKEYVETEEDKVPDTSDSEESFDFEQEDEDEDDVGEYHEEEDDDE</sequence>
<comment type="caution">
    <text evidence="1">The sequence shown here is derived from an EMBL/GenBank/DDBJ whole genome shotgun (WGS) entry which is preliminary data.</text>
</comment>
<organism evidence="1 2">
    <name type="scientific">Vaccinium darrowii</name>
    <dbReference type="NCBI Taxonomy" id="229202"/>
    <lineage>
        <taxon>Eukaryota</taxon>
        <taxon>Viridiplantae</taxon>
        <taxon>Streptophyta</taxon>
        <taxon>Embryophyta</taxon>
        <taxon>Tracheophyta</taxon>
        <taxon>Spermatophyta</taxon>
        <taxon>Magnoliopsida</taxon>
        <taxon>eudicotyledons</taxon>
        <taxon>Gunneridae</taxon>
        <taxon>Pentapetalae</taxon>
        <taxon>asterids</taxon>
        <taxon>Ericales</taxon>
        <taxon>Ericaceae</taxon>
        <taxon>Vaccinioideae</taxon>
        <taxon>Vaccinieae</taxon>
        <taxon>Vaccinium</taxon>
    </lineage>
</organism>
<protein>
    <submittedName>
        <fullName evidence="1">Uncharacterized protein</fullName>
    </submittedName>
</protein>
<accession>A0ACB7XH18</accession>
<name>A0ACB7XH18_9ERIC</name>
<dbReference type="Proteomes" id="UP000828048">
    <property type="component" value="Chromosome 10"/>
</dbReference>
<reference evidence="1 2" key="1">
    <citation type="journal article" date="2021" name="Hortic Res">
        <title>High-quality reference genome and annotation aids understanding of berry development for evergreen blueberry (Vaccinium darrowii).</title>
        <authorList>
            <person name="Yu J."/>
            <person name="Hulse-Kemp A.M."/>
            <person name="Babiker E."/>
            <person name="Staton M."/>
        </authorList>
    </citation>
    <scope>NUCLEOTIDE SEQUENCE [LARGE SCALE GENOMIC DNA]</scope>
    <source>
        <strain evidence="2">cv. NJ 8807/NJ 8810</strain>
        <tissue evidence="1">Young leaf</tissue>
    </source>
</reference>
<dbReference type="EMBL" id="CM037160">
    <property type="protein sequence ID" value="KAH7840109.1"/>
    <property type="molecule type" value="Genomic_DNA"/>
</dbReference>
<proteinExistence type="predicted"/>
<evidence type="ECO:0000313" key="2">
    <source>
        <dbReference type="Proteomes" id="UP000828048"/>
    </source>
</evidence>
<keyword evidence="2" id="KW-1185">Reference proteome</keyword>
<gene>
    <name evidence="1" type="ORF">Vadar_012756</name>
</gene>